<evidence type="ECO:0000256" key="6">
    <source>
        <dbReference type="SAM" id="Phobius"/>
    </source>
</evidence>
<sequence length="528" mass="57005">MPNNSNLSETEVDSASNSASHSTSFPESQSAYSYAEHSADACIVAGAEDYTGSFVALCLIGFLDAVEYGSVMPSLYGYIEQLNKGTGISDDSLSHQYGLILSVFSAASLLSKPLLGYLGDRRPFVETFLWTTLVAIAGNLLYFLTAFLVEDVAGNGNSSAFWLLLTSRILSGVGCANTALTFAFVARTVTPEQRTKKMSLLSLVKVSGLAMGPGFNAITARIDVTLGQLKIDEYNSPGLLVAIFQAVIILIVVLVLKEPPAYAKSNDESTSTTVADSNDERNGESSDTFSSTYTSHEVKVSMTTPLLLCFLNILCFNFFFGTLEATTTPVTQTAFDWSPLQISYVFMILTLIAVSLSIVVIVLSKCVEDRVFLLIACIFAIIGPMFARFTYFYNMSIPTFITGIIAWAVPASLAFASNRSLFSRLIEGSHQQGFYSSLLSVLASLGGIIGPNWVGLTIGSKPNENEDKHVRVAPVMYTGILVVSVIVLVANVMVLFIIPTEQPILAHASKNTEQDELEEGLLCETNDE</sequence>
<evidence type="ECO:0000256" key="5">
    <source>
        <dbReference type="SAM" id="MobiDB-lite"/>
    </source>
</evidence>
<feature type="transmembrane region" description="Helical" evidence="6">
    <location>
        <begin position="437"/>
        <end position="455"/>
    </location>
</feature>
<protein>
    <recommendedName>
        <fullName evidence="7">Major facilitator superfamily (MFS) profile domain-containing protein</fullName>
    </recommendedName>
</protein>
<dbReference type="PROSITE" id="PS50850">
    <property type="entry name" value="MFS"/>
    <property type="match status" value="1"/>
</dbReference>
<evidence type="ECO:0000313" key="9">
    <source>
        <dbReference type="EMBL" id="CAE0435302.1"/>
    </source>
</evidence>
<feature type="transmembrane region" description="Helical" evidence="6">
    <location>
        <begin position="198"/>
        <end position="218"/>
    </location>
</feature>
<feature type="compositionally biased region" description="Low complexity" evidence="5">
    <location>
        <begin position="14"/>
        <end position="23"/>
    </location>
</feature>
<dbReference type="GO" id="GO:0016020">
    <property type="term" value="C:membrane"/>
    <property type="evidence" value="ECO:0007669"/>
    <property type="project" value="UniProtKB-SubCell"/>
</dbReference>
<feature type="transmembrane region" description="Helical" evidence="6">
    <location>
        <begin position="343"/>
        <end position="364"/>
    </location>
</feature>
<feature type="region of interest" description="Disordered" evidence="5">
    <location>
        <begin position="1"/>
        <end position="23"/>
    </location>
</feature>
<feature type="region of interest" description="Disordered" evidence="5">
    <location>
        <begin position="263"/>
        <end position="290"/>
    </location>
</feature>
<organism evidence="8">
    <name type="scientific">Aplanochytrium stocchinoi</name>
    <dbReference type="NCBI Taxonomy" id="215587"/>
    <lineage>
        <taxon>Eukaryota</taxon>
        <taxon>Sar</taxon>
        <taxon>Stramenopiles</taxon>
        <taxon>Bigyra</taxon>
        <taxon>Labyrinthulomycetes</taxon>
        <taxon>Thraustochytrida</taxon>
        <taxon>Thraustochytriidae</taxon>
        <taxon>Aplanochytrium</taxon>
    </lineage>
</organism>
<keyword evidence="4 6" id="KW-0472">Membrane</keyword>
<feature type="transmembrane region" description="Helical" evidence="6">
    <location>
        <begin position="127"/>
        <end position="149"/>
    </location>
</feature>
<feature type="transmembrane region" description="Helical" evidence="6">
    <location>
        <begin position="397"/>
        <end position="416"/>
    </location>
</feature>
<dbReference type="InterPro" id="IPR011701">
    <property type="entry name" value="MFS"/>
</dbReference>
<reference evidence="8" key="1">
    <citation type="submission" date="2021-01" db="EMBL/GenBank/DDBJ databases">
        <authorList>
            <person name="Corre E."/>
            <person name="Pelletier E."/>
            <person name="Niang G."/>
            <person name="Scheremetjew M."/>
            <person name="Finn R."/>
            <person name="Kale V."/>
            <person name="Holt S."/>
            <person name="Cochrane G."/>
            <person name="Meng A."/>
            <person name="Brown T."/>
            <person name="Cohen L."/>
        </authorList>
    </citation>
    <scope>NUCLEOTIDE SEQUENCE</scope>
    <source>
        <strain evidence="8">GSBS06</strain>
    </source>
</reference>
<evidence type="ECO:0000256" key="2">
    <source>
        <dbReference type="ARBA" id="ARBA00022692"/>
    </source>
</evidence>
<dbReference type="Pfam" id="PF07690">
    <property type="entry name" value="MFS_1"/>
    <property type="match status" value="1"/>
</dbReference>
<dbReference type="EMBL" id="HBIN01007599">
    <property type="protein sequence ID" value="CAE0435301.1"/>
    <property type="molecule type" value="Transcribed_RNA"/>
</dbReference>
<feature type="transmembrane region" description="Helical" evidence="6">
    <location>
        <begin position="371"/>
        <end position="391"/>
    </location>
</feature>
<dbReference type="InterPro" id="IPR036259">
    <property type="entry name" value="MFS_trans_sf"/>
</dbReference>
<feature type="transmembrane region" description="Helical" evidence="6">
    <location>
        <begin position="475"/>
        <end position="498"/>
    </location>
</feature>
<proteinExistence type="predicted"/>
<dbReference type="AlphaFoldDB" id="A0A6S8B5I9"/>
<dbReference type="Gene3D" id="1.20.1250.20">
    <property type="entry name" value="MFS general substrate transporter like domains"/>
    <property type="match status" value="1"/>
</dbReference>
<feature type="transmembrane region" description="Helical" evidence="6">
    <location>
        <begin position="238"/>
        <end position="256"/>
    </location>
</feature>
<evidence type="ECO:0000256" key="4">
    <source>
        <dbReference type="ARBA" id="ARBA00023136"/>
    </source>
</evidence>
<evidence type="ECO:0000256" key="1">
    <source>
        <dbReference type="ARBA" id="ARBA00004141"/>
    </source>
</evidence>
<dbReference type="PANTHER" id="PTHR23510">
    <property type="entry name" value="INNER MEMBRANE TRANSPORT PROTEIN YAJR"/>
    <property type="match status" value="1"/>
</dbReference>
<feature type="transmembrane region" description="Helical" evidence="6">
    <location>
        <begin position="305"/>
        <end position="323"/>
    </location>
</feature>
<evidence type="ECO:0000313" key="8">
    <source>
        <dbReference type="EMBL" id="CAE0435301.1"/>
    </source>
</evidence>
<accession>A0A6S8B5I9</accession>
<dbReference type="InterPro" id="IPR051068">
    <property type="entry name" value="MFS_Domain-Containing_Protein"/>
</dbReference>
<dbReference type="PANTHER" id="PTHR23510:SF16">
    <property type="entry name" value="MAJOR FACILITATOR SUPERFAMILY (MFS) PROFILE DOMAIN-CONTAINING PROTEIN"/>
    <property type="match status" value="1"/>
</dbReference>
<feature type="transmembrane region" description="Helical" evidence="6">
    <location>
        <begin position="161"/>
        <end position="186"/>
    </location>
</feature>
<dbReference type="EMBL" id="HBIN01007600">
    <property type="protein sequence ID" value="CAE0435302.1"/>
    <property type="molecule type" value="Transcribed_RNA"/>
</dbReference>
<comment type="subcellular location">
    <subcellularLocation>
        <location evidence="1">Membrane</location>
        <topology evidence="1">Multi-pass membrane protein</topology>
    </subcellularLocation>
</comment>
<evidence type="ECO:0000256" key="3">
    <source>
        <dbReference type="ARBA" id="ARBA00022989"/>
    </source>
</evidence>
<dbReference type="SUPFAM" id="SSF103473">
    <property type="entry name" value="MFS general substrate transporter"/>
    <property type="match status" value="1"/>
</dbReference>
<gene>
    <name evidence="8" type="ORF">ASTO00021_LOCUS5581</name>
    <name evidence="9" type="ORF">ASTO00021_LOCUS5582</name>
</gene>
<keyword evidence="3 6" id="KW-1133">Transmembrane helix</keyword>
<dbReference type="GO" id="GO:0022857">
    <property type="term" value="F:transmembrane transporter activity"/>
    <property type="evidence" value="ECO:0007669"/>
    <property type="project" value="InterPro"/>
</dbReference>
<feature type="domain" description="Major facilitator superfamily (MFS) profile" evidence="7">
    <location>
        <begin position="53"/>
        <end position="502"/>
    </location>
</feature>
<evidence type="ECO:0000259" key="7">
    <source>
        <dbReference type="PROSITE" id="PS50850"/>
    </source>
</evidence>
<keyword evidence="2 6" id="KW-0812">Transmembrane</keyword>
<dbReference type="InterPro" id="IPR020846">
    <property type="entry name" value="MFS_dom"/>
</dbReference>
<name>A0A6S8B5I9_9STRA</name>